<comment type="subcellular location">
    <subcellularLocation>
        <location evidence="1 8">Cell membrane</location>
        <topology evidence="1 8">Multi-pass membrane protein</topology>
    </subcellularLocation>
</comment>
<evidence type="ECO:0000256" key="3">
    <source>
        <dbReference type="ARBA" id="ARBA00022448"/>
    </source>
</evidence>
<dbReference type="PANTHER" id="PTHR34295:SF4">
    <property type="entry name" value="BIOTIN TRANSPORTER BIOY-RELATED"/>
    <property type="match status" value="1"/>
</dbReference>
<feature type="transmembrane region" description="Helical" evidence="9">
    <location>
        <begin position="74"/>
        <end position="93"/>
    </location>
</feature>
<keyword evidence="4 8" id="KW-1003">Cell membrane</keyword>
<feature type="transmembrane region" description="Helical" evidence="9">
    <location>
        <begin position="129"/>
        <end position="160"/>
    </location>
</feature>
<dbReference type="Pfam" id="PF02632">
    <property type="entry name" value="BioY"/>
    <property type="match status" value="1"/>
</dbReference>
<comment type="similarity">
    <text evidence="2 8">Belongs to the BioY family.</text>
</comment>
<keyword evidence="6 9" id="KW-1133">Transmembrane helix</keyword>
<evidence type="ECO:0000256" key="4">
    <source>
        <dbReference type="ARBA" id="ARBA00022475"/>
    </source>
</evidence>
<evidence type="ECO:0000256" key="2">
    <source>
        <dbReference type="ARBA" id="ARBA00010692"/>
    </source>
</evidence>
<evidence type="ECO:0000256" key="1">
    <source>
        <dbReference type="ARBA" id="ARBA00004651"/>
    </source>
</evidence>
<feature type="transmembrane region" description="Helical" evidence="9">
    <location>
        <begin position="23"/>
        <end position="43"/>
    </location>
</feature>
<evidence type="ECO:0000256" key="9">
    <source>
        <dbReference type="SAM" id="Phobius"/>
    </source>
</evidence>
<feature type="transmembrane region" description="Helical" evidence="9">
    <location>
        <begin position="166"/>
        <end position="188"/>
    </location>
</feature>
<evidence type="ECO:0000313" key="10">
    <source>
        <dbReference type="EMBL" id="CAA9324217.1"/>
    </source>
</evidence>
<dbReference type="EMBL" id="CADCUI010000002">
    <property type="protein sequence ID" value="CAA9324217.1"/>
    <property type="molecule type" value="Genomic_DNA"/>
</dbReference>
<dbReference type="AlphaFoldDB" id="A0A6J4LB89"/>
<proteinExistence type="inferred from homology"/>
<protein>
    <recommendedName>
        <fullName evidence="8">Biotin transporter</fullName>
    </recommendedName>
</protein>
<evidence type="ECO:0000256" key="7">
    <source>
        <dbReference type="ARBA" id="ARBA00023136"/>
    </source>
</evidence>
<accession>A0A6J4LB89</accession>
<feature type="transmembrane region" description="Helical" evidence="9">
    <location>
        <begin position="49"/>
        <end position="67"/>
    </location>
</feature>
<dbReference type="GO" id="GO:0005886">
    <property type="term" value="C:plasma membrane"/>
    <property type="evidence" value="ECO:0007669"/>
    <property type="project" value="UniProtKB-SubCell"/>
</dbReference>
<dbReference type="PIRSF" id="PIRSF016661">
    <property type="entry name" value="BioY"/>
    <property type="match status" value="1"/>
</dbReference>
<reference evidence="10" key="1">
    <citation type="submission" date="2020-02" db="EMBL/GenBank/DDBJ databases">
        <authorList>
            <person name="Meier V. D."/>
        </authorList>
    </citation>
    <scope>NUCLEOTIDE SEQUENCE</scope>
    <source>
        <strain evidence="10">AVDCRST_MAG34</strain>
    </source>
</reference>
<evidence type="ECO:0000256" key="5">
    <source>
        <dbReference type="ARBA" id="ARBA00022692"/>
    </source>
</evidence>
<gene>
    <name evidence="10" type="ORF">AVDCRST_MAG34-245</name>
</gene>
<dbReference type="GO" id="GO:0015225">
    <property type="term" value="F:biotin transmembrane transporter activity"/>
    <property type="evidence" value="ECO:0007669"/>
    <property type="project" value="UniProtKB-UniRule"/>
</dbReference>
<evidence type="ECO:0000256" key="6">
    <source>
        <dbReference type="ARBA" id="ARBA00022989"/>
    </source>
</evidence>
<organism evidence="10">
    <name type="scientific">uncultured Nocardioidaceae bacterium</name>
    <dbReference type="NCBI Taxonomy" id="253824"/>
    <lineage>
        <taxon>Bacteria</taxon>
        <taxon>Bacillati</taxon>
        <taxon>Actinomycetota</taxon>
        <taxon>Actinomycetes</taxon>
        <taxon>Propionibacteriales</taxon>
        <taxon>Nocardioidaceae</taxon>
        <taxon>environmental samples</taxon>
    </lineage>
</organism>
<name>A0A6J4LB89_9ACTN</name>
<sequence>MTPHSVDHPAQAADRRRLTSRDLALVAVFVGVMAALGLVPAFYPFGAAVPITAQSLGVMLAGAVLGARRGALSMVVFVVLVAAGLPLLAGGVGGLGMFATPRAGFLLGFPAAAYVVGRLTERHGPAYPLAWGVIANVVGGILVLYVFGILGIMAVAQVGIDKATTLVAIFIPGDLLKAVVAGLVARGVHAGYPGLLPRGGRVRQANPV</sequence>
<evidence type="ECO:0000256" key="8">
    <source>
        <dbReference type="PIRNR" id="PIRNR016661"/>
    </source>
</evidence>
<keyword evidence="5 9" id="KW-0812">Transmembrane</keyword>
<dbReference type="InterPro" id="IPR003784">
    <property type="entry name" value="BioY"/>
</dbReference>
<dbReference type="Gene3D" id="1.10.1760.20">
    <property type="match status" value="1"/>
</dbReference>
<dbReference type="PANTHER" id="PTHR34295">
    <property type="entry name" value="BIOTIN TRANSPORTER BIOY"/>
    <property type="match status" value="1"/>
</dbReference>
<keyword evidence="7 8" id="KW-0472">Membrane</keyword>
<keyword evidence="3 8" id="KW-0813">Transport</keyword>